<dbReference type="InterPro" id="IPR011010">
    <property type="entry name" value="DNA_brk_join_enz"/>
</dbReference>
<proteinExistence type="predicted"/>
<dbReference type="Proteomes" id="UP000185622">
    <property type="component" value="Chromosome"/>
</dbReference>
<evidence type="ECO:0000313" key="1">
    <source>
        <dbReference type="EMBL" id="AQS48201.1"/>
    </source>
</evidence>
<sequence>MGSITQRKSKKDGIRYTAQIRKKQGGKVVVDIAKTFGKKTSAKAWMQRMEAEIESYSSLDAFVSARNARNARADTTGIAVIEAYLKAHREEPQKTKLQYLKMLKRFPIAKKDWRFLTTADFIKFGEDLFNGVRPEPIDIDAASTEDFIEKPRKPQTVANILSHMGPLLQHGGTILGEKLPYEAFYEARETLKFLGIVSRSGKRERRPSLDELDKLMKFFFERNRADSRCVPMHLIILFQIIGCRRLSETTRMRWCDYEHENGQLLIRDMTCPPRDPST</sequence>
<protein>
    <recommendedName>
        <fullName evidence="3">Integrase</fullName>
    </recommendedName>
</protein>
<gene>
    <name evidence="1" type="ORF">BMG03_10620</name>
</gene>
<evidence type="ECO:0008006" key="3">
    <source>
        <dbReference type="Google" id="ProtNLM"/>
    </source>
</evidence>
<dbReference type="EMBL" id="CP019437">
    <property type="protein sequence ID" value="AQS48201.1"/>
    <property type="molecule type" value="Genomic_DNA"/>
</dbReference>
<evidence type="ECO:0000313" key="2">
    <source>
        <dbReference type="Proteomes" id="UP000185622"/>
    </source>
</evidence>
<accession>A0ABN4X6U1</accession>
<organism evidence="1 2">
    <name type="scientific">Thioclava nitratireducens</name>
    <dbReference type="NCBI Taxonomy" id="1915078"/>
    <lineage>
        <taxon>Bacteria</taxon>
        <taxon>Pseudomonadati</taxon>
        <taxon>Pseudomonadota</taxon>
        <taxon>Alphaproteobacteria</taxon>
        <taxon>Rhodobacterales</taxon>
        <taxon>Paracoccaceae</taxon>
        <taxon>Thioclava</taxon>
    </lineage>
</organism>
<dbReference type="RefSeq" id="WP_075774762.1">
    <property type="nucleotide sequence ID" value="NZ_CP019437.1"/>
</dbReference>
<keyword evidence="2" id="KW-1185">Reference proteome</keyword>
<reference evidence="1 2" key="1">
    <citation type="submission" date="2017-01" db="EMBL/GenBank/DDBJ databases">
        <title>The complete genome sequence of a sulfur-oxidizing marine bacterium Thioclava sp. 25B10_4T.</title>
        <authorList>
            <person name="Liu Y."/>
            <person name="Lai Q."/>
            <person name="Shao Z."/>
        </authorList>
    </citation>
    <scope>NUCLEOTIDE SEQUENCE [LARGE SCALE GENOMIC DNA]</scope>
    <source>
        <strain evidence="1 2">25B10_4</strain>
    </source>
</reference>
<dbReference type="SUPFAM" id="SSF56349">
    <property type="entry name" value="DNA breaking-rejoining enzymes"/>
    <property type="match status" value="1"/>
</dbReference>
<name>A0ABN4X6U1_9RHOB</name>